<comment type="caution">
    <text evidence="14">The sequence shown here is derived from an EMBL/GenBank/DDBJ whole genome shotgun (WGS) entry which is preliminary data.</text>
</comment>
<feature type="region of interest" description="Disordered" evidence="12">
    <location>
        <begin position="294"/>
        <end position="314"/>
    </location>
</feature>
<evidence type="ECO:0000256" key="5">
    <source>
        <dbReference type="ARBA" id="ARBA00022694"/>
    </source>
</evidence>
<evidence type="ECO:0000256" key="9">
    <source>
        <dbReference type="ARBA" id="ARBA00039242"/>
    </source>
</evidence>
<dbReference type="InterPro" id="IPR051521">
    <property type="entry name" value="tRNA_Mod/Golgi_Maint"/>
</dbReference>
<reference evidence="14 15" key="1">
    <citation type="journal article" date="2013" name="Curr. Biol.">
        <title>The Genome of the Foraminiferan Reticulomyxa filosa.</title>
        <authorList>
            <person name="Glockner G."/>
            <person name="Hulsmann N."/>
            <person name="Schleicher M."/>
            <person name="Noegel A.A."/>
            <person name="Eichinger L."/>
            <person name="Gallinger C."/>
            <person name="Pawlowski J."/>
            <person name="Sierra R."/>
            <person name="Euteneuer U."/>
            <person name="Pillet L."/>
            <person name="Moustafa A."/>
            <person name="Platzer M."/>
            <person name="Groth M."/>
            <person name="Szafranski K."/>
            <person name="Schliwa M."/>
        </authorList>
    </citation>
    <scope>NUCLEOTIDE SEQUENCE [LARGE SCALE GENOMIC DNA]</scope>
</reference>
<protein>
    <recommendedName>
        <fullName evidence="9">tRNA-uridine aminocarboxypropyltransferase 1</fullName>
        <ecNumber evidence="2">2.5.1.25</ecNumber>
    </recommendedName>
    <alternativeName>
        <fullName evidence="10">DTW domain-containing protein 1</fullName>
    </alternativeName>
</protein>
<gene>
    <name evidence="14" type="ORF">RFI_06982</name>
</gene>
<comment type="similarity">
    <text evidence="8">Belongs to the TDD superfamily. DTWD1 family.</text>
</comment>
<accession>X6NWD4</accession>
<dbReference type="SMART" id="SM01144">
    <property type="entry name" value="DTW"/>
    <property type="match status" value="1"/>
</dbReference>
<dbReference type="Proteomes" id="UP000023152">
    <property type="component" value="Unassembled WGS sequence"/>
</dbReference>
<comment type="catalytic activity">
    <reaction evidence="11">
        <text>a uridine in tRNA + S-adenosyl-L-methionine = a 3-[(3S)-3-amino-3-carboxypropyl]uridine in tRNA + S-methyl-5'-thioadenosine + H(+)</text>
        <dbReference type="Rhea" id="RHEA:62432"/>
        <dbReference type="Rhea" id="RHEA-COMP:13339"/>
        <dbReference type="Rhea" id="RHEA-COMP:16092"/>
        <dbReference type="ChEBI" id="CHEBI:15378"/>
        <dbReference type="ChEBI" id="CHEBI:17509"/>
        <dbReference type="ChEBI" id="CHEBI:59789"/>
        <dbReference type="ChEBI" id="CHEBI:65315"/>
        <dbReference type="ChEBI" id="CHEBI:82930"/>
        <dbReference type="EC" id="2.5.1.25"/>
    </reaction>
</comment>
<dbReference type="EMBL" id="ASPP01005658">
    <property type="protein sequence ID" value="ETO30139.1"/>
    <property type="molecule type" value="Genomic_DNA"/>
</dbReference>
<proteinExistence type="inferred from homology"/>
<evidence type="ECO:0000256" key="2">
    <source>
        <dbReference type="ARBA" id="ARBA00012386"/>
    </source>
</evidence>
<evidence type="ECO:0000256" key="6">
    <source>
        <dbReference type="ARBA" id="ARBA00023242"/>
    </source>
</evidence>
<evidence type="ECO:0000256" key="3">
    <source>
        <dbReference type="ARBA" id="ARBA00022679"/>
    </source>
</evidence>
<feature type="compositionally biased region" description="Low complexity" evidence="12">
    <location>
        <begin position="297"/>
        <end position="313"/>
    </location>
</feature>
<evidence type="ECO:0000256" key="8">
    <source>
        <dbReference type="ARBA" id="ARBA00038290"/>
    </source>
</evidence>
<evidence type="ECO:0000256" key="1">
    <source>
        <dbReference type="ARBA" id="ARBA00004123"/>
    </source>
</evidence>
<keyword evidence="5" id="KW-0819">tRNA processing</keyword>
<dbReference type="EC" id="2.5.1.25" evidence="2"/>
<dbReference type="InterPro" id="IPR005636">
    <property type="entry name" value="DTW"/>
</dbReference>
<keyword evidence="4" id="KW-0949">S-adenosyl-L-methionine</keyword>
<sequence>MSQGNDEEQTTMSVDNAVHSSRKLQCNARLTEVFALYLLGVSNISPNSISPKEYAFVSGKKKWELNKRLPVELYLTMHRAALHQRLPEVKNAPTIKKGDRHAGLRSYFADKGRVWLCLYHWGKKKRILQMIGKLCDINMEAMEQKYAAASKEKKEQKTDSAESNLTLSEFVYEDIRQVHMMSHELDSKTRQSYLNEPYLIGGHNNVIASESTQNRYAKFKEVACRDLSRSFDDNSTDNFSTLCAEENPNFHFSIPVSILMQQQRQVCPQCKRRVYLYCADCVLPLPLQVPARDDNHNNTITDNSNNNNDNNTTGVEDEKKIQTTQPSMYTQMSLPKLHLPIKIDIIRHPKEAVTVCSSIHACILAPDDVKMYEFPHIPDYKGEPDTYFLYPSPKATYLDEMDLSHVKKIIVIESRWSGNKTIYEHPSFEDLPHVKIRNRQTLYWRYQEHSREYLSTIEAIYYSVVDCFQSQAEQRSKYDGSLDDLLLLFAYNYQRIRKELQNQNKRLPRVWNKNG</sequence>
<evidence type="ECO:0000313" key="15">
    <source>
        <dbReference type="Proteomes" id="UP000023152"/>
    </source>
</evidence>
<comment type="subcellular location">
    <subcellularLocation>
        <location evidence="1">Nucleus</location>
    </subcellularLocation>
</comment>
<dbReference type="AlphaFoldDB" id="X6NWD4"/>
<dbReference type="Pfam" id="PF03942">
    <property type="entry name" value="DTW"/>
    <property type="match status" value="1"/>
</dbReference>
<name>X6NWD4_RETFI</name>
<keyword evidence="6" id="KW-0539">Nucleus</keyword>
<evidence type="ECO:0000256" key="7">
    <source>
        <dbReference type="ARBA" id="ARBA00037050"/>
    </source>
</evidence>
<evidence type="ECO:0000256" key="11">
    <source>
        <dbReference type="ARBA" id="ARBA00048718"/>
    </source>
</evidence>
<comment type="function">
    <text evidence="7">Catalyzes the formation of 3-(3-amino-3-carboxypropyl)uridine (acp3U) at position 20 in the D-loop of several cytoplasmic tRNAs (acp3U(20)).</text>
</comment>
<keyword evidence="3" id="KW-0808">Transferase</keyword>
<dbReference type="OrthoDB" id="3173at2759"/>
<feature type="domain" description="DTW" evidence="13">
    <location>
        <begin position="327"/>
        <end position="501"/>
    </location>
</feature>
<evidence type="ECO:0000256" key="4">
    <source>
        <dbReference type="ARBA" id="ARBA00022691"/>
    </source>
</evidence>
<keyword evidence="15" id="KW-1185">Reference proteome</keyword>
<evidence type="ECO:0000256" key="12">
    <source>
        <dbReference type="SAM" id="MobiDB-lite"/>
    </source>
</evidence>
<dbReference type="PANTHER" id="PTHR15627">
    <property type="entry name" value="NATURAL KILLER CELL-SPECIFIC ANTIGEN KLIP1"/>
    <property type="match status" value="1"/>
</dbReference>
<dbReference type="GO" id="GO:0005634">
    <property type="term" value="C:nucleus"/>
    <property type="evidence" value="ECO:0007669"/>
    <property type="project" value="UniProtKB-SubCell"/>
</dbReference>
<dbReference type="GO" id="GO:0008033">
    <property type="term" value="P:tRNA processing"/>
    <property type="evidence" value="ECO:0007669"/>
    <property type="project" value="UniProtKB-KW"/>
</dbReference>
<evidence type="ECO:0000256" key="10">
    <source>
        <dbReference type="ARBA" id="ARBA00042508"/>
    </source>
</evidence>
<evidence type="ECO:0000259" key="13">
    <source>
        <dbReference type="SMART" id="SM01144"/>
    </source>
</evidence>
<dbReference type="GO" id="GO:0016432">
    <property type="term" value="F:tRNA-uridine aminocarboxypropyltransferase activity"/>
    <property type="evidence" value="ECO:0007669"/>
    <property type="project" value="UniProtKB-EC"/>
</dbReference>
<organism evidence="14 15">
    <name type="scientific">Reticulomyxa filosa</name>
    <dbReference type="NCBI Taxonomy" id="46433"/>
    <lineage>
        <taxon>Eukaryota</taxon>
        <taxon>Sar</taxon>
        <taxon>Rhizaria</taxon>
        <taxon>Retaria</taxon>
        <taxon>Foraminifera</taxon>
        <taxon>Monothalamids</taxon>
        <taxon>Reticulomyxidae</taxon>
        <taxon>Reticulomyxa</taxon>
    </lineage>
</organism>
<evidence type="ECO:0000313" key="14">
    <source>
        <dbReference type="EMBL" id="ETO30139.1"/>
    </source>
</evidence>
<dbReference type="PANTHER" id="PTHR15627:SF8">
    <property type="entry name" value="TRNA-URIDINE AMINOCARBOXYPROPYLTRANSFERASE 1"/>
    <property type="match status" value="1"/>
</dbReference>